<feature type="transmembrane region" description="Helical" evidence="1">
    <location>
        <begin position="20"/>
        <end position="36"/>
    </location>
</feature>
<accession>A0A6H5FZ76</accession>
<protein>
    <submittedName>
        <fullName evidence="2">Uncharacterized protein</fullName>
    </submittedName>
</protein>
<sequence>MFVSESPNTLFNRNLDNAQYFRYICIFSVFYFIFFRPQKWTDLSVLGLKIFVLPCRISTAK</sequence>
<name>A0A6H5FZ76_9HEMI</name>
<dbReference type="Proteomes" id="UP000479000">
    <property type="component" value="Unassembled WGS sequence"/>
</dbReference>
<gene>
    <name evidence="2" type="ORF">NTEN_LOCUS2171</name>
</gene>
<keyword evidence="3" id="KW-1185">Reference proteome</keyword>
<reference evidence="2 3" key="1">
    <citation type="submission" date="2020-02" db="EMBL/GenBank/DDBJ databases">
        <authorList>
            <person name="Ferguson B K."/>
        </authorList>
    </citation>
    <scope>NUCLEOTIDE SEQUENCE [LARGE SCALE GENOMIC DNA]</scope>
</reference>
<dbReference type="AlphaFoldDB" id="A0A6H5FZ76"/>
<feature type="non-terminal residue" evidence="2">
    <location>
        <position position="61"/>
    </location>
</feature>
<proteinExistence type="predicted"/>
<organism evidence="2 3">
    <name type="scientific">Nesidiocoris tenuis</name>
    <dbReference type="NCBI Taxonomy" id="355587"/>
    <lineage>
        <taxon>Eukaryota</taxon>
        <taxon>Metazoa</taxon>
        <taxon>Ecdysozoa</taxon>
        <taxon>Arthropoda</taxon>
        <taxon>Hexapoda</taxon>
        <taxon>Insecta</taxon>
        <taxon>Pterygota</taxon>
        <taxon>Neoptera</taxon>
        <taxon>Paraneoptera</taxon>
        <taxon>Hemiptera</taxon>
        <taxon>Heteroptera</taxon>
        <taxon>Panheteroptera</taxon>
        <taxon>Cimicomorpha</taxon>
        <taxon>Miridae</taxon>
        <taxon>Dicyphina</taxon>
        <taxon>Nesidiocoris</taxon>
    </lineage>
</organism>
<evidence type="ECO:0000313" key="3">
    <source>
        <dbReference type="Proteomes" id="UP000479000"/>
    </source>
</evidence>
<keyword evidence="1" id="KW-0812">Transmembrane</keyword>
<keyword evidence="1" id="KW-1133">Transmembrane helix</keyword>
<dbReference type="EMBL" id="CADCXU010003293">
    <property type="protein sequence ID" value="CAA9995380.1"/>
    <property type="molecule type" value="Genomic_DNA"/>
</dbReference>
<evidence type="ECO:0000256" key="1">
    <source>
        <dbReference type="SAM" id="Phobius"/>
    </source>
</evidence>
<keyword evidence="1" id="KW-0472">Membrane</keyword>
<evidence type="ECO:0000313" key="2">
    <source>
        <dbReference type="EMBL" id="CAA9995380.1"/>
    </source>
</evidence>